<evidence type="ECO:0000313" key="4">
    <source>
        <dbReference type="Proteomes" id="UP000011663"/>
    </source>
</evidence>
<keyword evidence="2" id="KW-0812">Transmembrane</keyword>
<feature type="coiled-coil region" evidence="1">
    <location>
        <begin position="69"/>
        <end position="100"/>
    </location>
</feature>
<name>A0A2U4EXE6_9SPIR</name>
<reference evidence="3 4" key="1">
    <citation type="submission" date="2012-07" db="EMBL/GenBank/DDBJ databases">
        <title>Genome sequence of Brachyspira sp. 30446, isolated from a pig with mucohaemorrhagic colitis.</title>
        <authorList>
            <person name="Rubin J.E."/>
            <person name="Fernando C."/>
            <person name="Harding J.C.S."/>
            <person name="Hill J.E."/>
        </authorList>
    </citation>
    <scope>NUCLEOTIDE SEQUENCE [LARGE SCALE GENOMIC DNA]</scope>
    <source>
        <strain evidence="3 4">30446</strain>
    </source>
</reference>
<comment type="caution">
    <text evidence="3">The sequence shown here is derived from an EMBL/GenBank/DDBJ whole genome shotgun (WGS) entry which is preliminary data.</text>
</comment>
<evidence type="ECO:0000313" key="3">
    <source>
        <dbReference type="EMBL" id="EKV57896.1"/>
    </source>
</evidence>
<evidence type="ECO:0000256" key="2">
    <source>
        <dbReference type="SAM" id="Phobius"/>
    </source>
</evidence>
<gene>
    <name evidence="3" type="ORF">A966_03236</name>
</gene>
<dbReference type="STRING" id="1289135.A966_03236"/>
<dbReference type="AlphaFoldDB" id="A0A2U4EXE6"/>
<proteinExistence type="predicted"/>
<dbReference type="EMBL" id="ALNZ01000011">
    <property type="protein sequence ID" value="EKV57896.1"/>
    <property type="molecule type" value="Genomic_DNA"/>
</dbReference>
<dbReference type="Proteomes" id="UP000011663">
    <property type="component" value="Unassembled WGS sequence"/>
</dbReference>
<accession>A0A2U4EXE6</accession>
<protein>
    <submittedName>
        <fullName evidence="3">Uncharacterized protein</fullName>
    </submittedName>
</protein>
<evidence type="ECO:0000256" key="1">
    <source>
        <dbReference type="SAM" id="Coils"/>
    </source>
</evidence>
<feature type="transmembrane region" description="Helical" evidence="2">
    <location>
        <begin position="21"/>
        <end position="36"/>
    </location>
</feature>
<keyword evidence="2" id="KW-0472">Membrane</keyword>
<organism evidence="3 4">
    <name type="scientific">Brachyspira hampsonii 30446</name>
    <dbReference type="NCBI Taxonomy" id="1289135"/>
    <lineage>
        <taxon>Bacteria</taxon>
        <taxon>Pseudomonadati</taxon>
        <taxon>Spirochaetota</taxon>
        <taxon>Spirochaetia</taxon>
        <taxon>Brachyspirales</taxon>
        <taxon>Brachyspiraceae</taxon>
        <taxon>Brachyspira</taxon>
    </lineage>
</organism>
<keyword evidence="2" id="KW-1133">Transmembrane helix</keyword>
<sequence length="149" mass="17726">MVRLKDKAINLRGLEVYMKKIIIIALLIFNIYNLYAEENFIIDDTSIKVLTDAGIYISKEKKYTINSIIKSYLKDVRKILNELNEINIKINNELKKEDINLDNIKKLIFEKKEKEADFDYTIMSCDLDILSLFTDNEIKKIKYYIIFRK</sequence>
<keyword evidence="1" id="KW-0175">Coiled coil</keyword>